<feature type="domain" description="CBS" evidence="3">
    <location>
        <begin position="323"/>
        <end position="379"/>
    </location>
</feature>
<dbReference type="RefSeq" id="WP_110472271.1">
    <property type="nucleotide sequence ID" value="NZ_QJSP01000020.1"/>
</dbReference>
<dbReference type="PROSITE" id="PS51371">
    <property type="entry name" value="CBS"/>
    <property type="match status" value="2"/>
</dbReference>
<dbReference type="Pfam" id="PF04982">
    <property type="entry name" value="TM_HPP"/>
    <property type="match status" value="1"/>
</dbReference>
<dbReference type="AlphaFoldDB" id="A0A318REW4"/>
<comment type="caution">
    <text evidence="4">The sequence shown here is derived from an EMBL/GenBank/DDBJ whole genome shotgun (WGS) entry which is preliminary data.</text>
</comment>
<organism evidence="4 5">
    <name type="scientific">Williamsia limnetica</name>
    <dbReference type="NCBI Taxonomy" id="882452"/>
    <lineage>
        <taxon>Bacteria</taxon>
        <taxon>Bacillati</taxon>
        <taxon>Actinomycetota</taxon>
        <taxon>Actinomycetes</taxon>
        <taxon>Mycobacteriales</taxon>
        <taxon>Nocardiaceae</taxon>
        <taxon>Williamsia</taxon>
    </lineage>
</organism>
<evidence type="ECO:0000256" key="2">
    <source>
        <dbReference type="SAM" id="Phobius"/>
    </source>
</evidence>
<accession>A0A318REW4</accession>
<sequence length="398" mass="41777">MPHPGYRRLYTALRTLRPVGAPGSSVEVVRASVGAAVGLGLTGLTFFVVSAHVDAALYLVAPFGATAVLLFAAPSSPLAQPWPVVVGNTSAALVGITVTPLMASSIARVCVAVAVTVAVMLTLRAVHPPAGAVAMTVALAPEAGHSFGFLFALVPVAVGTLLLVIVAAIYGRITRHHYPLRQFESAPAAVERIGLTESELHDILARYEQSLNLGVADLARLVGAAEIQAAGHRTEPIVAGDIMSTDLVTVRPTASVNELVDLFHRHEFTCLPVVHPADRLAGVVFQIHLLVRLRESSIKGRLDTLFRRGNARERSAVCAADIMDVGSPTASVRTPVAALLPLLAASDCDAVPILDDDIIVGIVTQTDLIAALARHTVSESQVSITESFQDARQAHCLS</sequence>
<keyword evidence="2" id="KW-0812">Transmembrane</keyword>
<evidence type="ECO:0000259" key="3">
    <source>
        <dbReference type="PROSITE" id="PS51371"/>
    </source>
</evidence>
<keyword evidence="2" id="KW-0472">Membrane</keyword>
<evidence type="ECO:0000313" key="5">
    <source>
        <dbReference type="Proteomes" id="UP000247591"/>
    </source>
</evidence>
<feature type="transmembrane region" description="Helical" evidence="2">
    <location>
        <begin position="28"/>
        <end position="49"/>
    </location>
</feature>
<evidence type="ECO:0000256" key="1">
    <source>
        <dbReference type="PROSITE-ProRule" id="PRU00703"/>
    </source>
</evidence>
<keyword evidence="2" id="KW-1133">Transmembrane helix</keyword>
<feature type="domain" description="CBS" evidence="3">
    <location>
        <begin position="243"/>
        <end position="304"/>
    </location>
</feature>
<dbReference type="OrthoDB" id="9811720at2"/>
<feature type="transmembrane region" description="Helical" evidence="2">
    <location>
        <begin position="147"/>
        <end position="171"/>
    </location>
</feature>
<dbReference type="SUPFAM" id="SSF54631">
    <property type="entry name" value="CBS-domain pair"/>
    <property type="match status" value="1"/>
</dbReference>
<feature type="transmembrane region" description="Helical" evidence="2">
    <location>
        <begin position="82"/>
        <end position="102"/>
    </location>
</feature>
<proteinExistence type="predicted"/>
<dbReference type="EMBL" id="QJSP01000020">
    <property type="protein sequence ID" value="PYE12734.1"/>
    <property type="molecule type" value="Genomic_DNA"/>
</dbReference>
<reference evidence="4 5" key="1">
    <citation type="submission" date="2018-06" db="EMBL/GenBank/DDBJ databases">
        <title>Genomic Encyclopedia of Type Strains, Phase IV (KMG-IV): sequencing the most valuable type-strain genomes for metagenomic binning, comparative biology and taxonomic classification.</title>
        <authorList>
            <person name="Goeker M."/>
        </authorList>
    </citation>
    <scope>NUCLEOTIDE SEQUENCE [LARGE SCALE GENOMIC DNA]</scope>
    <source>
        <strain evidence="4 5">DSM 45521</strain>
    </source>
</reference>
<dbReference type="SMART" id="SM00116">
    <property type="entry name" value="CBS"/>
    <property type="match status" value="2"/>
</dbReference>
<dbReference type="Gene3D" id="3.10.580.10">
    <property type="entry name" value="CBS-domain"/>
    <property type="match status" value="1"/>
</dbReference>
<dbReference type="PANTHER" id="PTHR33741">
    <property type="entry name" value="TRANSMEMBRANE PROTEIN DDB_G0269096-RELATED"/>
    <property type="match status" value="1"/>
</dbReference>
<feature type="transmembrane region" description="Helical" evidence="2">
    <location>
        <begin position="109"/>
        <end position="127"/>
    </location>
</feature>
<keyword evidence="5" id="KW-1185">Reference proteome</keyword>
<name>A0A318REW4_WILLI</name>
<keyword evidence="1" id="KW-0129">CBS domain</keyword>
<dbReference type="InterPro" id="IPR046342">
    <property type="entry name" value="CBS_dom_sf"/>
</dbReference>
<dbReference type="PANTHER" id="PTHR33741:SF5">
    <property type="entry name" value="TRANSMEMBRANE PROTEIN DDB_G0269096-RELATED"/>
    <property type="match status" value="1"/>
</dbReference>
<dbReference type="Proteomes" id="UP000247591">
    <property type="component" value="Unassembled WGS sequence"/>
</dbReference>
<evidence type="ECO:0000313" key="4">
    <source>
        <dbReference type="EMBL" id="PYE12734.1"/>
    </source>
</evidence>
<dbReference type="InterPro" id="IPR007065">
    <property type="entry name" value="HPP"/>
</dbReference>
<dbReference type="InterPro" id="IPR000644">
    <property type="entry name" value="CBS_dom"/>
</dbReference>
<protein>
    <submittedName>
        <fullName evidence="4">CBS domain-containing membrane protein</fullName>
    </submittedName>
</protein>
<dbReference type="Pfam" id="PF00571">
    <property type="entry name" value="CBS"/>
    <property type="match status" value="2"/>
</dbReference>
<feature type="transmembrane region" description="Helical" evidence="2">
    <location>
        <begin position="56"/>
        <end position="76"/>
    </location>
</feature>
<dbReference type="InterPro" id="IPR058581">
    <property type="entry name" value="TM_HPP"/>
</dbReference>
<gene>
    <name evidence="4" type="ORF">DFR67_12013</name>
</gene>